<dbReference type="EMBL" id="LAZR01043816">
    <property type="protein sequence ID" value="KKL06181.1"/>
    <property type="molecule type" value="Genomic_DNA"/>
</dbReference>
<name>A0A0F9CKD7_9ZZZZ</name>
<sequence>MPDRAAIRDYARELTLVETDDISNTKINNIIDQGIRELASRFRWPWLETTDTIAVVAGTRSYALPTDFQYLHSLLRAGSKIRLRATSPSKALGTYGDDFPEGTAEGYYLWGSSLFLTRNPASNETLNLFYYQSPTMLSNDTDVPGFDAQFHLLLADYAISKIWEREEDFVKAKASENRWDDGIEQMARWYQERTEDMPMVLGEEPTIRATVLNMPWLSDAGIL</sequence>
<reference evidence="1" key="1">
    <citation type="journal article" date="2015" name="Nature">
        <title>Complex archaea that bridge the gap between prokaryotes and eukaryotes.</title>
        <authorList>
            <person name="Spang A."/>
            <person name="Saw J.H."/>
            <person name="Jorgensen S.L."/>
            <person name="Zaremba-Niedzwiedzka K."/>
            <person name="Martijn J."/>
            <person name="Lind A.E."/>
            <person name="van Eijk R."/>
            <person name="Schleper C."/>
            <person name="Guy L."/>
            <person name="Ettema T.J."/>
        </authorList>
    </citation>
    <scope>NUCLEOTIDE SEQUENCE</scope>
</reference>
<accession>A0A0F9CKD7</accession>
<dbReference type="AlphaFoldDB" id="A0A0F9CKD7"/>
<dbReference type="Pfam" id="PF24175">
    <property type="entry name" value="SU10_adaptor"/>
    <property type="match status" value="1"/>
</dbReference>
<organism evidence="1">
    <name type="scientific">marine sediment metagenome</name>
    <dbReference type="NCBI Taxonomy" id="412755"/>
    <lineage>
        <taxon>unclassified sequences</taxon>
        <taxon>metagenomes</taxon>
        <taxon>ecological metagenomes</taxon>
    </lineage>
</organism>
<comment type="caution">
    <text evidence="1">The sequence shown here is derived from an EMBL/GenBank/DDBJ whole genome shotgun (WGS) entry which is preliminary data.</text>
</comment>
<dbReference type="InterPro" id="IPR056209">
    <property type="entry name" value="SU10_adaptor"/>
</dbReference>
<proteinExistence type="predicted"/>
<evidence type="ECO:0000313" key="1">
    <source>
        <dbReference type="EMBL" id="KKL06181.1"/>
    </source>
</evidence>
<protein>
    <submittedName>
        <fullName evidence="1">Uncharacterized protein</fullName>
    </submittedName>
</protein>
<gene>
    <name evidence="1" type="ORF">LCGC14_2598580</name>
</gene>